<comment type="caution">
    <text evidence="2">The sequence shown here is derived from an EMBL/GenBank/DDBJ whole genome shotgun (WGS) entry which is preliminary data.</text>
</comment>
<keyword evidence="2" id="KW-0808">Transferase</keyword>
<organism evidence="2 3">
    <name type="scientific">Bifidobacterium dolichotidis</name>
    <dbReference type="NCBI Taxonomy" id="2306976"/>
    <lineage>
        <taxon>Bacteria</taxon>
        <taxon>Bacillati</taxon>
        <taxon>Actinomycetota</taxon>
        <taxon>Actinomycetes</taxon>
        <taxon>Bifidobacteriales</taxon>
        <taxon>Bifidobacteriaceae</taxon>
        <taxon>Bifidobacterium</taxon>
    </lineage>
</organism>
<proteinExistence type="predicted"/>
<feature type="domain" description="Aminoglycoside phosphotransferase" evidence="1">
    <location>
        <begin position="145"/>
        <end position="276"/>
    </location>
</feature>
<name>A0A430FRY2_9BIFI</name>
<dbReference type="InterPro" id="IPR002575">
    <property type="entry name" value="Aminoglycoside_PTrfase"/>
</dbReference>
<accession>A0A430FRY2</accession>
<protein>
    <submittedName>
        <fullName evidence="2">Aminoglycoside phosphotransferase</fullName>
    </submittedName>
</protein>
<evidence type="ECO:0000259" key="1">
    <source>
        <dbReference type="Pfam" id="PF01636"/>
    </source>
</evidence>
<gene>
    <name evidence="2" type="ORF">D2E26_0205</name>
</gene>
<keyword evidence="3" id="KW-1185">Reference proteome</keyword>
<dbReference type="Gene3D" id="3.90.1200.10">
    <property type="match status" value="1"/>
</dbReference>
<dbReference type="EMBL" id="QXGM01000001">
    <property type="protein sequence ID" value="RSX55642.1"/>
    <property type="molecule type" value="Genomic_DNA"/>
</dbReference>
<dbReference type="GO" id="GO:0016740">
    <property type="term" value="F:transferase activity"/>
    <property type="evidence" value="ECO:0007669"/>
    <property type="project" value="UniProtKB-KW"/>
</dbReference>
<reference evidence="2 3" key="1">
    <citation type="submission" date="2018-09" db="EMBL/GenBank/DDBJ databases">
        <title>Characterization of the phylogenetic diversity of five novel species belonging to the genus Bifidobacterium.</title>
        <authorList>
            <person name="Lugli G.A."/>
            <person name="Duranti S."/>
            <person name="Milani C."/>
        </authorList>
    </citation>
    <scope>NUCLEOTIDE SEQUENCE [LARGE SCALE GENOMIC DNA]</scope>
    <source>
        <strain evidence="2 3">2036B</strain>
    </source>
</reference>
<sequence>MSPYFLGILYYIGTVSKMNDYKLAAMASYAMPNLSVTGVGKTGQENDTDEEAGIKQALIQDAAGRMYNVYVSQTRAGKKRLRGRAQAAIMIERSREMYGLGFDIDHAVAFRASKDDDDISRPSVLLTAHPDGMSRPLSLLTIDDCASIGTAIGAIHKLRPRFVVEAKYPAFATKRIQGQLTSWIRNLKAQGHVPAEITDSWARIMNTEGMWNFETVPVHGGFSDGDILFDGSMITTITNWQELQINDPARDLAWIFSKLDETHRNAVLTAYGRILGNRLDDLIMLRANLWVQMGQVGEFIGALKTGDNTRIMQFKSQVDRLAHQIAVSRHHVQARTGQLADDDTNTLTVNTLLEARANQQHKAQAMAAGMRPHTNSAVMDATVSREITPSNTQDHFDDTYSSDATNNPDATGGMHVVLDETGEASVTGATEVLSAPVMPGSPVASVSPAASDDTASASFRFSTGDGEYVQVSDITGEVVAVHPSSDTQAKVNKVSTNTSQHRVSVNSAETIAAAASMAQDADKAKSKKSDAETLLIPLLEREERALRDAQSGLKR</sequence>
<dbReference type="Proteomes" id="UP000287609">
    <property type="component" value="Unassembled WGS sequence"/>
</dbReference>
<dbReference type="AlphaFoldDB" id="A0A430FRY2"/>
<dbReference type="InterPro" id="IPR011009">
    <property type="entry name" value="Kinase-like_dom_sf"/>
</dbReference>
<evidence type="ECO:0000313" key="3">
    <source>
        <dbReference type="Proteomes" id="UP000287609"/>
    </source>
</evidence>
<dbReference type="SUPFAM" id="SSF56112">
    <property type="entry name" value="Protein kinase-like (PK-like)"/>
    <property type="match status" value="1"/>
</dbReference>
<evidence type="ECO:0000313" key="2">
    <source>
        <dbReference type="EMBL" id="RSX55642.1"/>
    </source>
</evidence>
<dbReference type="Pfam" id="PF01636">
    <property type="entry name" value="APH"/>
    <property type="match status" value="1"/>
</dbReference>